<keyword evidence="6 8" id="KW-0378">Hydrolase</keyword>
<dbReference type="EC" id="3.2.2.27" evidence="4 8"/>
<dbReference type="SMART" id="SM00986">
    <property type="entry name" value="UDG"/>
    <property type="match status" value="1"/>
</dbReference>
<keyword evidence="5 8" id="KW-0227">DNA damage</keyword>
<evidence type="ECO:0000259" key="11">
    <source>
        <dbReference type="SMART" id="SM00986"/>
    </source>
</evidence>
<accession>A0A221SYX6</accession>
<evidence type="ECO:0000313" key="12">
    <source>
        <dbReference type="EMBL" id="ASN81855.1"/>
    </source>
</evidence>
<dbReference type="RefSeq" id="WP_027464236.1">
    <property type="nucleotide sequence ID" value="NZ_CP021081.1"/>
</dbReference>
<organism evidence="12 13">
    <name type="scientific">Deinococcus ficus</name>
    <dbReference type="NCBI Taxonomy" id="317577"/>
    <lineage>
        <taxon>Bacteria</taxon>
        <taxon>Thermotogati</taxon>
        <taxon>Deinococcota</taxon>
        <taxon>Deinococci</taxon>
        <taxon>Deinococcales</taxon>
        <taxon>Deinococcaceae</taxon>
        <taxon>Deinococcus</taxon>
    </lineage>
</organism>
<dbReference type="NCBIfam" id="NF003589">
    <property type="entry name" value="PRK05254.1-2"/>
    <property type="match status" value="1"/>
</dbReference>
<keyword evidence="13" id="KW-1185">Reference proteome</keyword>
<dbReference type="SMART" id="SM00987">
    <property type="entry name" value="UreE_C"/>
    <property type="match status" value="1"/>
</dbReference>
<dbReference type="GO" id="GO:0005737">
    <property type="term" value="C:cytoplasm"/>
    <property type="evidence" value="ECO:0007669"/>
    <property type="project" value="UniProtKB-SubCell"/>
</dbReference>
<dbReference type="SUPFAM" id="SSF52141">
    <property type="entry name" value="Uracil-DNA glycosylase-like"/>
    <property type="match status" value="1"/>
</dbReference>
<dbReference type="InterPro" id="IPR002043">
    <property type="entry name" value="UDG_fam1"/>
</dbReference>
<comment type="catalytic activity">
    <reaction evidence="1 8 10">
        <text>Hydrolyzes single-stranded DNA or mismatched double-stranded DNA and polynucleotides, releasing free uracil.</text>
        <dbReference type="EC" id="3.2.2.27"/>
    </reaction>
</comment>
<feature type="domain" description="Uracil-DNA glycosylase-like" evidence="11">
    <location>
        <begin position="68"/>
        <end position="228"/>
    </location>
</feature>
<comment type="subcellular location">
    <subcellularLocation>
        <location evidence="8">Cytoplasm</location>
    </subcellularLocation>
</comment>
<keyword evidence="7 8" id="KW-0234">DNA repair</keyword>
<dbReference type="NCBIfam" id="TIGR00628">
    <property type="entry name" value="ung"/>
    <property type="match status" value="1"/>
</dbReference>
<dbReference type="PANTHER" id="PTHR11264:SF0">
    <property type="entry name" value="URACIL-DNA GLYCOSYLASE"/>
    <property type="match status" value="1"/>
</dbReference>
<name>A0A221SYX6_9DEIO</name>
<dbReference type="InterPro" id="IPR036895">
    <property type="entry name" value="Uracil-DNA_glycosylase-like_sf"/>
</dbReference>
<dbReference type="AlphaFoldDB" id="A0A221SYX6"/>
<dbReference type="FunFam" id="3.40.470.10:FF:000001">
    <property type="entry name" value="Uracil-DNA glycosylase"/>
    <property type="match status" value="1"/>
</dbReference>
<dbReference type="Proteomes" id="UP000259030">
    <property type="component" value="Chromosome"/>
</dbReference>
<protein>
    <recommendedName>
        <fullName evidence="4 8">Uracil-DNA glycosylase</fullName>
        <shortName evidence="8">UDG</shortName>
        <ecNumber evidence="4 8">3.2.2.27</ecNumber>
    </recommendedName>
</protein>
<dbReference type="CDD" id="cd10027">
    <property type="entry name" value="UDG-F1-like"/>
    <property type="match status" value="1"/>
</dbReference>
<gene>
    <name evidence="8" type="primary">ung</name>
    <name evidence="12" type="ORF">DFI_13425</name>
</gene>
<dbReference type="Gene3D" id="3.40.470.10">
    <property type="entry name" value="Uracil-DNA glycosylase-like domain"/>
    <property type="match status" value="1"/>
</dbReference>
<evidence type="ECO:0000256" key="5">
    <source>
        <dbReference type="ARBA" id="ARBA00022763"/>
    </source>
</evidence>
<reference evidence="12 13" key="1">
    <citation type="submission" date="2017-05" db="EMBL/GenBank/DDBJ databases">
        <title>The complete genome sequence of Deinococcus ficus isolated from the rhizosphere of the Ficus religiosa L. in Taiwan.</title>
        <authorList>
            <person name="Wu K.-M."/>
            <person name="Liao T.-L."/>
            <person name="Liu Y.-M."/>
            <person name="Young C.-C."/>
            <person name="Tsai S.-F."/>
        </authorList>
    </citation>
    <scope>NUCLEOTIDE SEQUENCE [LARGE SCALE GENOMIC DNA]</scope>
    <source>
        <strain evidence="12 13">CC-FR2-10</strain>
    </source>
</reference>
<evidence type="ECO:0000256" key="2">
    <source>
        <dbReference type="ARBA" id="ARBA00002631"/>
    </source>
</evidence>
<dbReference type="KEGG" id="dfc:DFI_13425"/>
<dbReference type="PANTHER" id="PTHR11264">
    <property type="entry name" value="URACIL-DNA GLYCOSYLASE"/>
    <property type="match status" value="1"/>
</dbReference>
<dbReference type="HAMAP" id="MF_00148">
    <property type="entry name" value="UDG"/>
    <property type="match status" value="1"/>
</dbReference>
<evidence type="ECO:0000256" key="6">
    <source>
        <dbReference type="ARBA" id="ARBA00022801"/>
    </source>
</evidence>
<dbReference type="GO" id="GO:0097510">
    <property type="term" value="P:base-excision repair, AP site formation via deaminated base removal"/>
    <property type="evidence" value="ECO:0007669"/>
    <property type="project" value="TreeGrafter"/>
</dbReference>
<evidence type="ECO:0000256" key="4">
    <source>
        <dbReference type="ARBA" id="ARBA00012030"/>
    </source>
</evidence>
<dbReference type="STRING" id="317577.GCA_000419625_01238"/>
<evidence type="ECO:0000256" key="3">
    <source>
        <dbReference type="ARBA" id="ARBA00008184"/>
    </source>
</evidence>
<evidence type="ECO:0000256" key="8">
    <source>
        <dbReference type="HAMAP-Rule" id="MF_00148"/>
    </source>
</evidence>
<dbReference type="PROSITE" id="PS00130">
    <property type="entry name" value="U_DNA_GLYCOSYLASE"/>
    <property type="match status" value="1"/>
</dbReference>
<keyword evidence="8" id="KW-0963">Cytoplasm</keyword>
<dbReference type="InterPro" id="IPR005122">
    <property type="entry name" value="Uracil-DNA_glycosylase-like"/>
</dbReference>
<comment type="similarity">
    <text evidence="3 8 10">Belongs to the uracil-DNA glycosylase (UDG) superfamily. UNG family.</text>
</comment>
<dbReference type="InterPro" id="IPR018085">
    <property type="entry name" value="Ura-DNA_Glyclase_AS"/>
</dbReference>
<proteinExistence type="inferred from homology"/>
<evidence type="ECO:0000256" key="1">
    <source>
        <dbReference type="ARBA" id="ARBA00001400"/>
    </source>
</evidence>
<dbReference type="NCBIfam" id="NF003591">
    <property type="entry name" value="PRK05254.1-4"/>
    <property type="match status" value="1"/>
</dbReference>
<dbReference type="GO" id="GO:0004844">
    <property type="term" value="F:uracil DNA N-glycosylase activity"/>
    <property type="evidence" value="ECO:0007669"/>
    <property type="project" value="UniProtKB-UniRule"/>
</dbReference>
<evidence type="ECO:0000313" key="13">
    <source>
        <dbReference type="Proteomes" id="UP000259030"/>
    </source>
</evidence>
<dbReference type="EMBL" id="CP021081">
    <property type="protein sequence ID" value="ASN81855.1"/>
    <property type="molecule type" value="Genomic_DNA"/>
</dbReference>
<dbReference type="NCBIfam" id="NF003588">
    <property type="entry name" value="PRK05254.1-1"/>
    <property type="match status" value="1"/>
</dbReference>
<sequence length="251" mass="27829">MPDQPDLFGSTPARPKPLFPAGLPDDWKAALEPEFSAPYFHELKDFLVRERQEHTIFPPAPDVFNALRFTPLSDVKVLILGQDPYHRPGQAHGLSFSVRPGVTVPPSLRNIYKELTADLPGFTPPRHGYLKHWADQGVLLLNAVLTVREGQANSHQGKGWETFTDAVIRAVNAKPDRVVFVLWGAYARKKAKLITGPQHVIVESAHPSPLSEAKFFGSRPFSRVNAALEEAGQAPIDWQLPAQVQEDPGRS</sequence>
<dbReference type="NCBIfam" id="NF003592">
    <property type="entry name" value="PRK05254.1-5"/>
    <property type="match status" value="1"/>
</dbReference>
<dbReference type="Pfam" id="PF03167">
    <property type="entry name" value="UDG"/>
    <property type="match status" value="1"/>
</dbReference>
<comment type="function">
    <text evidence="2 8 10">Excises uracil residues from the DNA which can arise as a result of misincorporation of dUMP residues by DNA polymerase or due to deamination of cytosine.</text>
</comment>
<evidence type="ECO:0000256" key="9">
    <source>
        <dbReference type="PROSITE-ProRule" id="PRU10072"/>
    </source>
</evidence>
<evidence type="ECO:0000256" key="10">
    <source>
        <dbReference type="RuleBase" id="RU003780"/>
    </source>
</evidence>
<evidence type="ECO:0000256" key="7">
    <source>
        <dbReference type="ARBA" id="ARBA00023204"/>
    </source>
</evidence>
<feature type="active site" description="Proton acceptor" evidence="8 9">
    <location>
        <position position="83"/>
    </location>
</feature>